<dbReference type="InterPro" id="IPR041614">
    <property type="entry name" value="DprA_WH"/>
</dbReference>
<reference evidence="4 5" key="1">
    <citation type="submission" date="2015-01" db="EMBL/GenBank/DDBJ databases">
        <title>Genome Sequencing of Rickettsiales.</title>
        <authorList>
            <person name="Daugherty S.C."/>
            <person name="Su Q."/>
            <person name="Abolude K."/>
            <person name="Beier-Sexton M."/>
            <person name="Carlyon J.A."/>
            <person name="Carter R."/>
            <person name="Day N.P."/>
            <person name="Dumler S.J."/>
            <person name="Dyachenko V."/>
            <person name="Godinez A."/>
            <person name="Kurtti T.J."/>
            <person name="Lichay M."/>
            <person name="Mullins K.E."/>
            <person name="Ott S."/>
            <person name="Pappas-Brown V."/>
            <person name="Paris D.H."/>
            <person name="Patel P."/>
            <person name="Richards A.L."/>
            <person name="Sadzewicz L."/>
            <person name="Sears K."/>
            <person name="Seidman D."/>
            <person name="Sengamalay N."/>
            <person name="Stenos J."/>
            <person name="Tallon L.J."/>
            <person name="Vincent G."/>
            <person name="Fraser C.M."/>
            <person name="Munderloh U."/>
            <person name="Dunning-Hotopp J.C."/>
        </authorList>
    </citation>
    <scope>NUCLEOTIDE SEQUENCE [LARGE SCALE GENOMIC DNA]</scope>
    <source>
        <strain evidence="4 5">CRT53-1</strain>
    </source>
</reference>
<dbReference type="Gene3D" id="1.10.10.10">
    <property type="entry name" value="Winged helix-like DNA-binding domain superfamily/Winged helix DNA-binding domain"/>
    <property type="match status" value="1"/>
</dbReference>
<dbReference type="AlphaFoldDB" id="A0A0F3PV38"/>
<dbReference type="EMBL" id="LAOD01000024">
    <property type="protein sequence ID" value="KJV83882.1"/>
    <property type="molecule type" value="Genomic_DNA"/>
</dbReference>
<dbReference type="SUPFAM" id="SSF102405">
    <property type="entry name" value="MCP/YpsA-like"/>
    <property type="match status" value="1"/>
</dbReference>
<dbReference type="PANTHER" id="PTHR43022:SF1">
    <property type="entry name" value="PROTEIN SMF"/>
    <property type="match status" value="1"/>
</dbReference>
<dbReference type="InterPro" id="IPR036388">
    <property type="entry name" value="WH-like_DNA-bd_sf"/>
</dbReference>
<dbReference type="Pfam" id="PF17782">
    <property type="entry name" value="WHD_DprA"/>
    <property type="match status" value="1"/>
</dbReference>
<dbReference type="InterPro" id="IPR057666">
    <property type="entry name" value="DrpA_SLOG"/>
</dbReference>
<evidence type="ECO:0000259" key="2">
    <source>
        <dbReference type="Pfam" id="PF02481"/>
    </source>
</evidence>
<evidence type="ECO:0000313" key="5">
    <source>
        <dbReference type="Proteomes" id="UP000033722"/>
    </source>
</evidence>
<comment type="similarity">
    <text evidence="1">Belongs to the DprA/Smf family.</text>
</comment>
<protein>
    <submittedName>
        <fullName evidence="4">DNA protecting protein DprA</fullName>
    </submittedName>
</protein>
<comment type="caution">
    <text evidence="4">The sequence shown here is derived from an EMBL/GenBank/DDBJ whole genome shotgun (WGS) entry which is preliminary data.</text>
</comment>
<dbReference type="GO" id="GO:0009294">
    <property type="term" value="P:DNA-mediated transformation"/>
    <property type="evidence" value="ECO:0007669"/>
    <property type="project" value="InterPro"/>
</dbReference>
<dbReference type="PATRIC" id="fig|1359157.3.peg.896"/>
<dbReference type="InterPro" id="IPR003488">
    <property type="entry name" value="DprA"/>
</dbReference>
<dbReference type="Gene3D" id="3.40.50.450">
    <property type="match status" value="1"/>
</dbReference>
<evidence type="ECO:0000313" key="4">
    <source>
        <dbReference type="EMBL" id="KJV83882.1"/>
    </source>
</evidence>
<feature type="domain" description="Smf/DprA SLOG" evidence="2">
    <location>
        <begin position="77"/>
        <end position="285"/>
    </location>
</feature>
<feature type="domain" description="DprA winged helix" evidence="3">
    <location>
        <begin position="305"/>
        <end position="362"/>
    </location>
</feature>
<organism evidence="4 5">
    <name type="scientific">Anaplasma phagocytophilum str. CRT53-1</name>
    <dbReference type="NCBI Taxonomy" id="1359157"/>
    <lineage>
        <taxon>Bacteria</taxon>
        <taxon>Pseudomonadati</taxon>
        <taxon>Pseudomonadota</taxon>
        <taxon>Alphaproteobacteria</taxon>
        <taxon>Rickettsiales</taxon>
        <taxon>Anaplasmataceae</taxon>
        <taxon>Anaplasma</taxon>
        <taxon>phagocytophilum group</taxon>
    </lineage>
</organism>
<dbReference type="Pfam" id="PF21102">
    <property type="entry name" value="DprA_N"/>
    <property type="match status" value="1"/>
</dbReference>
<dbReference type="Pfam" id="PF02481">
    <property type="entry name" value="DNA_processg_A"/>
    <property type="match status" value="1"/>
</dbReference>
<dbReference type="RefSeq" id="WP_044105081.1">
    <property type="nucleotide sequence ID" value="NZ_LAOD01000024.1"/>
</dbReference>
<sequence>MNDALITEKSTLIDCLRLARTPGIGPVMFRKLLELYKSPRKALEALHEGACRDIATVCSVYDAEKEIEFCGRIGARIIDIFDKQYPKMLSNIFDPPPVITVLGNEDLLQSPRTVAIVGSRDASANSIRLAYELSLELSQMNFITVSGLARGVDSAVHSVAYHGKPTIAVIANGINVIYPRENAKLYKSIVREGGLLISELPFSAIPKASLFPQRNRIISGLSLCVVVVEASKKSGSLITANFALSQGREVFAVPGSPLDSRCAGSNDLIKQGAYLIESATDIISVLGFSGMTGMEHALRDTQKRTSKNTTTTPVQDLILKNLSISPTNIDDLVICCSLDVSVLLAALLELELAGRVERLPGNRFALIATSS</sequence>
<name>A0A0F3PV38_ANAPH</name>
<gene>
    <name evidence="4" type="primary">dprA</name>
    <name evidence="4" type="ORF">APHCRT_1073</name>
</gene>
<proteinExistence type="inferred from homology"/>
<accession>A0A0F3PV38</accession>
<dbReference type="NCBIfam" id="TIGR00732">
    <property type="entry name" value="dprA"/>
    <property type="match status" value="1"/>
</dbReference>
<dbReference type="Proteomes" id="UP000033722">
    <property type="component" value="Unassembled WGS sequence"/>
</dbReference>
<evidence type="ECO:0000259" key="3">
    <source>
        <dbReference type="Pfam" id="PF17782"/>
    </source>
</evidence>
<dbReference type="PANTHER" id="PTHR43022">
    <property type="entry name" value="PROTEIN SMF"/>
    <property type="match status" value="1"/>
</dbReference>
<evidence type="ECO:0000256" key="1">
    <source>
        <dbReference type="ARBA" id="ARBA00006525"/>
    </source>
</evidence>